<gene>
    <name evidence="1" type="ORF">MARPO_0056s0108</name>
</gene>
<evidence type="ECO:0000313" key="2">
    <source>
        <dbReference type="Proteomes" id="UP000244005"/>
    </source>
</evidence>
<dbReference type="AlphaFoldDB" id="A0A2R6WUX7"/>
<dbReference type="Proteomes" id="UP000244005">
    <property type="component" value="Unassembled WGS sequence"/>
</dbReference>
<dbReference type="OrthoDB" id="1913471at2759"/>
<proteinExistence type="predicted"/>
<evidence type="ECO:0000313" key="1">
    <source>
        <dbReference type="EMBL" id="PTQ37661.1"/>
    </source>
</evidence>
<protein>
    <submittedName>
        <fullName evidence="1">Uncharacterized protein</fullName>
    </submittedName>
</protein>
<reference evidence="2" key="1">
    <citation type="journal article" date="2017" name="Cell">
        <title>Insights into land plant evolution garnered from the Marchantia polymorpha genome.</title>
        <authorList>
            <person name="Bowman J.L."/>
            <person name="Kohchi T."/>
            <person name="Yamato K.T."/>
            <person name="Jenkins J."/>
            <person name="Shu S."/>
            <person name="Ishizaki K."/>
            <person name="Yamaoka S."/>
            <person name="Nishihama R."/>
            <person name="Nakamura Y."/>
            <person name="Berger F."/>
            <person name="Adam C."/>
            <person name="Aki S.S."/>
            <person name="Althoff F."/>
            <person name="Araki T."/>
            <person name="Arteaga-Vazquez M.A."/>
            <person name="Balasubrmanian S."/>
            <person name="Barry K."/>
            <person name="Bauer D."/>
            <person name="Boehm C.R."/>
            <person name="Briginshaw L."/>
            <person name="Caballero-Perez J."/>
            <person name="Catarino B."/>
            <person name="Chen F."/>
            <person name="Chiyoda S."/>
            <person name="Chovatia M."/>
            <person name="Davies K.M."/>
            <person name="Delmans M."/>
            <person name="Demura T."/>
            <person name="Dierschke T."/>
            <person name="Dolan L."/>
            <person name="Dorantes-Acosta A.E."/>
            <person name="Eklund D.M."/>
            <person name="Florent S.N."/>
            <person name="Flores-Sandoval E."/>
            <person name="Fujiyama A."/>
            <person name="Fukuzawa H."/>
            <person name="Galik B."/>
            <person name="Grimanelli D."/>
            <person name="Grimwood J."/>
            <person name="Grossniklaus U."/>
            <person name="Hamada T."/>
            <person name="Haseloff J."/>
            <person name="Hetherington A.J."/>
            <person name="Higo A."/>
            <person name="Hirakawa Y."/>
            <person name="Hundley H.N."/>
            <person name="Ikeda Y."/>
            <person name="Inoue K."/>
            <person name="Inoue S.I."/>
            <person name="Ishida S."/>
            <person name="Jia Q."/>
            <person name="Kakita M."/>
            <person name="Kanazawa T."/>
            <person name="Kawai Y."/>
            <person name="Kawashima T."/>
            <person name="Kennedy M."/>
            <person name="Kinose K."/>
            <person name="Kinoshita T."/>
            <person name="Kohara Y."/>
            <person name="Koide E."/>
            <person name="Komatsu K."/>
            <person name="Kopischke S."/>
            <person name="Kubo M."/>
            <person name="Kyozuka J."/>
            <person name="Lagercrantz U."/>
            <person name="Lin S.S."/>
            <person name="Lindquist E."/>
            <person name="Lipzen A.M."/>
            <person name="Lu C.W."/>
            <person name="De Luna E."/>
            <person name="Martienssen R.A."/>
            <person name="Minamino N."/>
            <person name="Mizutani M."/>
            <person name="Mizutani M."/>
            <person name="Mochizuki N."/>
            <person name="Monte I."/>
            <person name="Mosher R."/>
            <person name="Nagasaki H."/>
            <person name="Nakagami H."/>
            <person name="Naramoto S."/>
            <person name="Nishitani K."/>
            <person name="Ohtani M."/>
            <person name="Okamoto T."/>
            <person name="Okumura M."/>
            <person name="Phillips J."/>
            <person name="Pollak B."/>
            <person name="Reinders A."/>
            <person name="Rovekamp M."/>
            <person name="Sano R."/>
            <person name="Sawa S."/>
            <person name="Schmid M.W."/>
            <person name="Shirakawa M."/>
            <person name="Solano R."/>
            <person name="Spunde A."/>
            <person name="Suetsugu N."/>
            <person name="Sugano S."/>
            <person name="Sugiyama A."/>
            <person name="Sun R."/>
            <person name="Suzuki Y."/>
            <person name="Takenaka M."/>
            <person name="Takezawa D."/>
            <person name="Tomogane H."/>
            <person name="Tsuzuki M."/>
            <person name="Ueda T."/>
            <person name="Umeda M."/>
            <person name="Ward J.M."/>
            <person name="Watanabe Y."/>
            <person name="Yazaki K."/>
            <person name="Yokoyama R."/>
            <person name="Yoshitake Y."/>
            <person name="Yotsui I."/>
            <person name="Zachgo S."/>
            <person name="Schmutz J."/>
        </authorList>
    </citation>
    <scope>NUCLEOTIDE SEQUENCE [LARGE SCALE GENOMIC DNA]</scope>
    <source>
        <strain evidence="2">Tak-1</strain>
    </source>
</reference>
<organism evidence="1 2">
    <name type="scientific">Marchantia polymorpha</name>
    <name type="common">Common liverwort</name>
    <name type="synonym">Marchantia aquatica</name>
    <dbReference type="NCBI Taxonomy" id="3197"/>
    <lineage>
        <taxon>Eukaryota</taxon>
        <taxon>Viridiplantae</taxon>
        <taxon>Streptophyta</taxon>
        <taxon>Embryophyta</taxon>
        <taxon>Marchantiophyta</taxon>
        <taxon>Marchantiopsida</taxon>
        <taxon>Marchantiidae</taxon>
        <taxon>Marchantiales</taxon>
        <taxon>Marchantiaceae</taxon>
        <taxon>Marchantia</taxon>
    </lineage>
</organism>
<dbReference type="EMBL" id="KZ772728">
    <property type="protein sequence ID" value="PTQ37661.1"/>
    <property type="molecule type" value="Genomic_DNA"/>
</dbReference>
<keyword evidence="2" id="KW-1185">Reference proteome</keyword>
<sequence length="66" mass="7716">MEKRHISSEFRLALALAIVKGRGRSKVAEQDAHWKKKARLYKQEIKALRQEVQEMDGMLLNRGYCT</sequence>
<dbReference type="Gramene" id="Mp6g15960.1">
    <property type="protein sequence ID" value="Mp6g15960.1.cds"/>
    <property type="gene ID" value="Mp6g15960"/>
</dbReference>
<accession>A0A2R6WUX7</accession>
<name>A0A2R6WUX7_MARPO</name>